<sequence length="130" mass="14612">MESIHLTVSLAINWILFLALFPVTFVWLRRAFRIIVQRDYSEVALKGGEPPPDPERWAPYTAAINLVAGAVTAYVIYGVIVLALPFDTWTAIAGTTIWLKLILDFALSRHAHWRAKQALKAERAQNAPND</sequence>
<feature type="transmembrane region" description="Helical" evidence="1">
    <location>
        <begin position="62"/>
        <end position="83"/>
    </location>
</feature>
<proteinExistence type="predicted"/>
<dbReference type="Proteomes" id="UP000262004">
    <property type="component" value="Chromosome"/>
</dbReference>
<organism evidence="2 3">
    <name type="scientific">Hydrogenophilus thermoluteolus</name>
    <name type="common">Pseudomonas hydrogenothermophila</name>
    <dbReference type="NCBI Taxonomy" id="297"/>
    <lineage>
        <taxon>Bacteria</taxon>
        <taxon>Pseudomonadati</taxon>
        <taxon>Pseudomonadota</taxon>
        <taxon>Hydrogenophilia</taxon>
        <taxon>Hydrogenophilales</taxon>
        <taxon>Hydrogenophilaceae</taxon>
        <taxon>Hydrogenophilus</taxon>
    </lineage>
</organism>
<dbReference type="AlphaFoldDB" id="A0A2Z6E0C6"/>
<keyword evidence="1" id="KW-0812">Transmembrane</keyword>
<name>A0A2Z6E0C6_HYDTE</name>
<dbReference type="RefSeq" id="WP_197713662.1">
    <property type="nucleotide sequence ID" value="NZ_AP018558.1"/>
</dbReference>
<evidence type="ECO:0000313" key="2">
    <source>
        <dbReference type="EMBL" id="BBD77965.1"/>
    </source>
</evidence>
<reference evidence="2 3" key="1">
    <citation type="submission" date="2018-04" db="EMBL/GenBank/DDBJ databases">
        <title>Complete genome sequence of Hydrogenophilus thermoluteolus TH-1.</title>
        <authorList>
            <person name="Arai H."/>
        </authorList>
    </citation>
    <scope>NUCLEOTIDE SEQUENCE [LARGE SCALE GENOMIC DNA]</scope>
    <source>
        <strain evidence="2 3">TH-1</strain>
    </source>
</reference>
<feature type="transmembrane region" description="Helical" evidence="1">
    <location>
        <begin position="89"/>
        <end position="107"/>
    </location>
</feature>
<feature type="transmembrane region" description="Helical" evidence="1">
    <location>
        <begin position="6"/>
        <end position="28"/>
    </location>
</feature>
<dbReference type="EMBL" id="AP018558">
    <property type="protein sequence ID" value="BBD77965.1"/>
    <property type="molecule type" value="Genomic_DNA"/>
</dbReference>
<keyword evidence="1" id="KW-0472">Membrane</keyword>
<dbReference type="KEGG" id="htl:HPTL_1707"/>
<accession>A0A2Z6E0C6</accession>
<protein>
    <submittedName>
        <fullName evidence="2">Uncharacterized protein</fullName>
    </submittedName>
</protein>
<keyword evidence="3" id="KW-1185">Reference proteome</keyword>
<keyword evidence="1" id="KW-1133">Transmembrane helix</keyword>
<evidence type="ECO:0000256" key="1">
    <source>
        <dbReference type="SAM" id="Phobius"/>
    </source>
</evidence>
<evidence type="ECO:0000313" key="3">
    <source>
        <dbReference type="Proteomes" id="UP000262004"/>
    </source>
</evidence>
<gene>
    <name evidence="2" type="ORF">HPTL_1707</name>
</gene>